<comment type="caution">
    <text evidence="2">The sequence shown here is derived from an EMBL/GenBank/DDBJ whole genome shotgun (WGS) entry which is preliminary data.</text>
</comment>
<evidence type="ECO:0000313" key="3">
    <source>
        <dbReference type="Proteomes" id="UP001246244"/>
    </source>
</evidence>
<accession>A0ABU2CWX9</accession>
<protein>
    <submittedName>
        <fullName evidence="2">GTP-binding protein</fullName>
    </submittedName>
</protein>
<dbReference type="Proteomes" id="UP001246244">
    <property type="component" value="Unassembled WGS sequence"/>
</dbReference>
<reference evidence="3" key="1">
    <citation type="submission" date="2023-07" db="EMBL/GenBank/DDBJ databases">
        <title>Whole-genome sequencing of a new Methanosarcina sp. Z-7115.</title>
        <authorList>
            <person name="Zhilina T.N."/>
            <person name="Merkel A.Y."/>
        </authorList>
    </citation>
    <scope>NUCLEOTIDE SEQUENCE [LARGE SCALE GENOMIC DNA]</scope>
    <source>
        <strain evidence="3">Z-7115</strain>
    </source>
</reference>
<dbReference type="RefSeq" id="WP_310574264.1">
    <property type="nucleotide sequence ID" value="NZ_JAVKPK010000001.1"/>
</dbReference>
<evidence type="ECO:0000313" key="2">
    <source>
        <dbReference type="EMBL" id="MDR7664236.1"/>
    </source>
</evidence>
<sequence>MKTREMICGCSCCTLRISMEYTLRNFIASYKSDTIIIEPTGIAFPGQIKSNIENMGLPGITFVPRVNLEMPDAWALPPESYRNSWKTGRRC</sequence>
<dbReference type="EMBL" id="JAVKPK010000001">
    <property type="protein sequence ID" value="MDR7664236.1"/>
    <property type="molecule type" value="Genomic_DNA"/>
</dbReference>
<dbReference type="InterPro" id="IPR003495">
    <property type="entry name" value="CobW/HypB/UreG_nucleotide-bd"/>
</dbReference>
<keyword evidence="3" id="KW-1185">Reference proteome</keyword>
<feature type="domain" description="CobW/HypB/UreG nucleotide-binding" evidence="1">
    <location>
        <begin position="4"/>
        <end position="48"/>
    </location>
</feature>
<evidence type="ECO:0000259" key="1">
    <source>
        <dbReference type="Pfam" id="PF02492"/>
    </source>
</evidence>
<dbReference type="Pfam" id="PF02492">
    <property type="entry name" value="cobW"/>
    <property type="match status" value="1"/>
</dbReference>
<name>A0ABU2CWX9_9EURY</name>
<dbReference type="InterPro" id="IPR027417">
    <property type="entry name" value="P-loop_NTPase"/>
</dbReference>
<dbReference type="Gene3D" id="3.40.50.300">
    <property type="entry name" value="P-loop containing nucleotide triphosphate hydrolases"/>
    <property type="match status" value="1"/>
</dbReference>
<gene>
    <name evidence="2" type="ORF">RG963_00255</name>
</gene>
<organism evidence="2 3">
    <name type="scientific">Methanosarcina baikalica</name>
    <dbReference type="NCBI Taxonomy" id="3073890"/>
    <lineage>
        <taxon>Archaea</taxon>
        <taxon>Methanobacteriati</taxon>
        <taxon>Methanobacteriota</taxon>
        <taxon>Stenosarchaea group</taxon>
        <taxon>Methanomicrobia</taxon>
        <taxon>Methanosarcinales</taxon>
        <taxon>Methanosarcinaceae</taxon>
        <taxon>Methanosarcina</taxon>
    </lineage>
</organism>
<proteinExistence type="predicted"/>